<organism evidence="1 2">
    <name type="scientific">Callorhinchus milii</name>
    <name type="common">Ghost shark</name>
    <dbReference type="NCBI Taxonomy" id="7868"/>
    <lineage>
        <taxon>Eukaryota</taxon>
        <taxon>Metazoa</taxon>
        <taxon>Chordata</taxon>
        <taxon>Craniata</taxon>
        <taxon>Vertebrata</taxon>
        <taxon>Chondrichthyes</taxon>
        <taxon>Holocephali</taxon>
        <taxon>Chimaeriformes</taxon>
        <taxon>Callorhinchidae</taxon>
        <taxon>Callorhinchus</taxon>
    </lineage>
</organism>
<accession>A0A4W3HTG5</accession>
<dbReference type="Proteomes" id="UP000314986">
    <property type="component" value="Unassembled WGS sequence"/>
</dbReference>
<dbReference type="AlphaFoldDB" id="A0A4W3HTG5"/>
<evidence type="ECO:0000313" key="2">
    <source>
        <dbReference type="Proteomes" id="UP000314986"/>
    </source>
</evidence>
<keyword evidence="2" id="KW-1185">Reference proteome</keyword>
<evidence type="ECO:0000313" key="1">
    <source>
        <dbReference type="Ensembl" id="ENSCMIP00000018242.1"/>
    </source>
</evidence>
<reference evidence="2" key="3">
    <citation type="journal article" date="2014" name="Nature">
        <title>Elephant shark genome provides unique insights into gnathostome evolution.</title>
        <authorList>
            <consortium name="International Elephant Shark Genome Sequencing Consortium"/>
            <person name="Venkatesh B."/>
            <person name="Lee A.P."/>
            <person name="Ravi V."/>
            <person name="Maurya A.K."/>
            <person name="Lian M.M."/>
            <person name="Swann J.B."/>
            <person name="Ohta Y."/>
            <person name="Flajnik M.F."/>
            <person name="Sutoh Y."/>
            <person name="Kasahara M."/>
            <person name="Hoon S."/>
            <person name="Gangu V."/>
            <person name="Roy S.W."/>
            <person name="Irimia M."/>
            <person name="Korzh V."/>
            <person name="Kondrychyn I."/>
            <person name="Lim Z.W."/>
            <person name="Tay B.H."/>
            <person name="Tohari S."/>
            <person name="Kong K.W."/>
            <person name="Ho S."/>
            <person name="Lorente-Galdos B."/>
            <person name="Quilez J."/>
            <person name="Marques-Bonet T."/>
            <person name="Raney B.J."/>
            <person name="Ingham P.W."/>
            <person name="Tay A."/>
            <person name="Hillier L.W."/>
            <person name="Minx P."/>
            <person name="Boehm T."/>
            <person name="Wilson R.K."/>
            <person name="Brenner S."/>
            <person name="Warren W.C."/>
        </authorList>
    </citation>
    <scope>NUCLEOTIDE SEQUENCE [LARGE SCALE GENOMIC DNA]</scope>
</reference>
<proteinExistence type="predicted"/>
<name>A0A4W3HTG5_CALMI</name>
<reference evidence="2" key="2">
    <citation type="journal article" date="2007" name="PLoS Biol.">
        <title>Survey sequencing and comparative analysis of the elephant shark (Callorhinchus milii) genome.</title>
        <authorList>
            <person name="Venkatesh B."/>
            <person name="Kirkness E.F."/>
            <person name="Loh Y.H."/>
            <person name="Halpern A.L."/>
            <person name="Lee A.P."/>
            <person name="Johnson J."/>
            <person name="Dandona N."/>
            <person name="Viswanathan L.D."/>
            <person name="Tay A."/>
            <person name="Venter J.C."/>
            <person name="Strausberg R.L."/>
            <person name="Brenner S."/>
        </authorList>
    </citation>
    <scope>NUCLEOTIDE SEQUENCE [LARGE SCALE GENOMIC DNA]</scope>
</reference>
<dbReference type="Ensembl" id="ENSCMIT00000018588.1">
    <property type="protein sequence ID" value="ENSCMIP00000018242.1"/>
    <property type="gene ID" value="ENSCMIG00000008596.1"/>
</dbReference>
<dbReference type="InParanoid" id="A0A4W3HTG5"/>
<reference evidence="2" key="1">
    <citation type="journal article" date="2006" name="Science">
        <title>Ancient noncoding elements conserved in the human genome.</title>
        <authorList>
            <person name="Venkatesh B."/>
            <person name="Kirkness E.F."/>
            <person name="Loh Y.H."/>
            <person name="Halpern A.L."/>
            <person name="Lee A.P."/>
            <person name="Johnson J."/>
            <person name="Dandona N."/>
            <person name="Viswanathan L.D."/>
            <person name="Tay A."/>
            <person name="Venter J.C."/>
            <person name="Strausberg R.L."/>
            <person name="Brenner S."/>
        </authorList>
    </citation>
    <scope>NUCLEOTIDE SEQUENCE [LARGE SCALE GENOMIC DNA]</scope>
</reference>
<sequence length="68" mass="8114">FHHCIAKQKGQKVIKKAHGMLAFISREMEYKGEEMILQLYRALIAPSFRFEHRTSRTIYWLWKGCSGR</sequence>
<protein>
    <submittedName>
        <fullName evidence="1">Uncharacterized protein</fullName>
    </submittedName>
</protein>
<reference evidence="1" key="4">
    <citation type="submission" date="2025-08" db="UniProtKB">
        <authorList>
            <consortium name="Ensembl"/>
        </authorList>
    </citation>
    <scope>IDENTIFICATION</scope>
</reference>
<reference evidence="1" key="5">
    <citation type="submission" date="2025-09" db="UniProtKB">
        <authorList>
            <consortium name="Ensembl"/>
        </authorList>
    </citation>
    <scope>IDENTIFICATION</scope>
</reference>